<dbReference type="Pfam" id="PF14136">
    <property type="entry name" value="DUF4303"/>
    <property type="match status" value="1"/>
</dbReference>
<accession>A0A937KD53</accession>
<dbReference type="EMBL" id="JAEUGD010000059">
    <property type="protein sequence ID" value="MBL6448247.1"/>
    <property type="molecule type" value="Genomic_DNA"/>
</dbReference>
<dbReference type="RefSeq" id="WP_202857789.1">
    <property type="nucleotide sequence ID" value="NZ_JAEUGD010000059.1"/>
</dbReference>
<reference evidence="1" key="1">
    <citation type="submission" date="2021-01" db="EMBL/GenBank/DDBJ databases">
        <title>Fulvivirga kasyanovii gen. nov., sp nov., a novel member of the phylum Bacteroidetes isolated from seawater in a mussel farm.</title>
        <authorList>
            <person name="Zhao L.-H."/>
            <person name="Wang Z.-J."/>
        </authorList>
    </citation>
    <scope>NUCLEOTIDE SEQUENCE</scope>
    <source>
        <strain evidence="1">29W222</strain>
    </source>
</reference>
<proteinExistence type="predicted"/>
<name>A0A937KD53_9BACT</name>
<dbReference type="Proteomes" id="UP000614216">
    <property type="component" value="Unassembled WGS sequence"/>
</dbReference>
<evidence type="ECO:0000313" key="1">
    <source>
        <dbReference type="EMBL" id="MBL6448247.1"/>
    </source>
</evidence>
<sequence>MNSEQLNTELQKLLYKALTDYLSVKLNELQNEKVYAVAVYCDSGCRSMGGAISTVESLNRKSKNASIDSQMTYEIDASAWEYVNEHYELFDEVNHFIDRAYNEFYEGEFEDVDLEVLDDEQLWEFIAAFFSKAIVETMNKLKEEGAFNDELFTENLFLGMQFGDPGKEDLEMLKRVSVEINSSYWHNKVLERF</sequence>
<keyword evidence="2" id="KW-1185">Reference proteome</keyword>
<protein>
    <submittedName>
        <fullName evidence="1">DUF4303 domain-containing protein</fullName>
    </submittedName>
</protein>
<evidence type="ECO:0000313" key="2">
    <source>
        <dbReference type="Proteomes" id="UP000614216"/>
    </source>
</evidence>
<dbReference type="InterPro" id="IPR025409">
    <property type="entry name" value="DUF4303"/>
</dbReference>
<organism evidence="1 2">
    <name type="scientific">Fulvivirga marina</name>
    <dbReference type="NCBI Taxonomy" id="2494733"/>
    <lineage>
        <taxon>Bacteria</taxon>
        <taxon>Pseudomonadati</taxon>
        <taxon>Bacteroidota</taxon>
        <taxon>Cytophagia</taxon>
        <taxon>Cytophagales</taxon>
        <taxon>Fulvivirgaceae</taxon>
        <taxon>Fulvivirga</taxon>
    </lineage>
</organism>
<gene>
    <name evidence="1" type="ORF">JMN32_18175</name>
</gene>
<comment type="caution">
    <text evidence="1">The sequence shown here is derived from an EMBL/GenBank/DDBJ whole genome shotgun (WGS) entry which is preliminary data.</text>
</comment>
<dbReference type="AlphaFoldDB" id="A0A937KD53"/>